<evidence type="ECO:0000313" key="3">
    <source>
        <dbReference type="Proteomes" id="UP000054935"/>
    </source>
</evidence>
<dbReference type="RefSeq" id="WP_058248315.1">
    <property type="nucleotide sequence ID" value="NZ_CYSE01000005.1"/>
</dbReference>
<protein>
    <submittedName>
        <fullName evidence="2">Uncharacterized protein</fullName>
    </submittedName>
</protein>
<keyword evidence="1" id="KW-1133">Transmembrane helix</keyword>
<evidence type="ECO:0000256" key="1">
    <source>
        <dbReference type="SAM" id="Phobius"/>
    </source>
</evidence>
<dbReference type="AlphaFoldDB" id="A0A0P1GF51"/>
<feature type="transmembrane region" description="Helical" evidence="1">
    <location>
        <begin position="54"/>
        <end position="73"/>
    </location>
</feature>
<dbReference type="OrthoDB" id="7874064at2"/>
<evidence type="ECO:0000313" key="2">
    <source>
        <dbReference type="EMBL" id="CUH80104.1"/>
    </source>
</evidence>
<dbReference type="STRING" id="441103.TRN7648_02821"/>
<organism evidence="2 3">
    <name type="scientific">Tropicibacter naphthalenivorans</name>
    <dbReference type="NCBI Taxonomy" id="441103"/>
    <lineage>
        <taxon>Bacteria</taxon>
        <taxon>Pseudomonadati</taxon>
        <taxon>Pseudomonadota</taxon>
        <taxon>Alphaproteobacteria</taxon>
        <taxon>Rhodobacterales</taxon>
        <taxon>Roseobacteraceae</taxon>
        <taxon>Tropicibacter</taxon>
    </lineage>
</organism>
<reference evidence="2 3" key="1">
    <citation type="submission" date="2015-09" db="EMBL/GenBank/DDBJ databases">
        <authorList>
            <consortium name="Swine Surveillance"/>
        </authorList>
    </citation>
    <scope>NUCLEOTIDE SEQUENCE [LARGE SCALE GENOMIC DNA]</scope>
    <source>
        <strain evidence="2 3">CECT 7648</strain>
    </source>
</reference>
<sequence>MTVQMATRPTAAPITPMFGLLMRGVLTVAGAALVMAAFGLWLVPGEPDAPALSLIRLGVSLFMLISGMCSLVISRSGRG</sequence>
<keyword evidence="1" id="KW-0812">Transmembrane</keyword>
<keyword evidence="3" id="KW-1185">Reference proteome</keyword>
<keyword evidence="1" id="KW-0472">Membrane</keyword>
<feature type="transmembrane region" description="Helical" evidence="1">
    <location>
        <begin position="20"/>
        <end position="42"/>
    </location>
</feature>
<accession>A0A0P1GF51</accession>
<gene>
    <name evidence="2" type="ORF">TRN7648_02821</name>
</gene>
<name>A0A0P1GF51_9RHOB</name>
<dbReference type="Proteomes" id="UP000054935">
    <property type="component" value="Unassembled WGS sequence"/>
</dbReference>
<dbReference type="EMBL" id="CYSE01000005">
    <property type="protein sequence ID" value="CUH80104.1"/>
    <property type="molecule type" value="Genomic_DNA"/>
</dbReference>
<proteinExistence type="predicted"/>